<evidence type="ECO:0000256" key="7">
    <source>
        <dbReference type="PROSITE-ProRule" id="PRU00221"/>
    </source>
</evidence>
<evidence type="ECO:0000256" key="2">
    <source>
        <dbReference type="ARBA" id="ARBA00022737"/>
    </source>
</evidence>
<feature type="repeat" description="WD" evidence="7">
    <location>
        <begin position="27"/>
        <end position="60"/>
    </location>
</feature>
<dbReference type="Gene3D" id="2.130.10.10">
    <property type="entry name" value="YVTN repeat-like/Quinoprotein amine dehydrogenase"/>
    <property type="match status" value="2"/>
</dbReference>
<dbReference type="PROSITE" id="PS50082">
    <property type="entry name" value="WD_REPEATS_2"/>
    <property type="match status" value="2"/>
</dbReference>
<proteinExistence type="inferred from homology"/>
<accession>A0A1B5L1S9</accession>
<dbReference type="PANTHER" id="PTHR19854:SF1">
    <property type="entry name" value="GUANINE NUCLEOTIDE-BINDING PROTEIN SUBUNIT BETA-LIKE PROTEIN 1"/>
    <property type="match status" value="1"/>
</dbReference>
<dbReference type="PROSITE" id="PS50294">
    <property type="entry name" value="WD_REPEATS_REGION"/>
    <property type="match status" value="1"/>
</dbReference>
<comment type="similarity">
    <text evidence="4">Belongs to the WD repeat ASA1 family.</text>
</comment>
<keyword evidence="1 7" id="KW-0853">WD repeat</keyword>
<keyword evidence="2" id="KW-0677">Repeat</keyword>
<dbReference type="Proteomes" id="UP000054053">
    <property type="component" value="Unassembled WGS sequence"/>
</dbReference>
<protein>
    <recommendedName>
        <fullName evidence="6">ASTRA-associated protein 1</fullName>
    </recommendedName>
</protein>
<evidence type="ECO:0000256" key="3">
    <source>
        <dbReference type="ARBA" id="ARBA00037338"/>
    </source>
</evidence>
<dbReference type="SUPFAM" id="SSF50978">
    <property type="entry name" value="WD40 repeat-like"/>
    <property type="match status" value="1"/>
</dbReference>
<evidence type="ECO:0000256" key="4">
    <source>
        <dbReference type="ARBA" id="ARBA00037931"/>
    </source>
</evidence>
<organism evidence="8 9">
    <name type="scientific">Ustilaginoidea virens</name>
    <name type="common">Rice false smut fungus</name>
    <name type="synonym">Villosiclava virens</name>
    <dbReference type="NCBI Taxonomy" id="1159556"/>
    <lineage>
        <taxon>Eukaryota</taxon>
        <taxon>Fungi</taxon>
        <taxon>Dikarya</taxon>
        <taxon>Ascomycota</taxon>
        <taxon>Pezizomycotina</taxon>
        <taxon>Sordariomycetes</taxon>
        <taxon>Hypocreomycetidae</taxon>
        <taxon>Hypocreales</taxon>
        <taxon>Clavicipitaceae</taxon>
        <taxon>Ustilaginoidea</taxon>
    </lineage>
</organism>
<dbReference type="InterPro" id="IPR036322">
    <property type="entry name" value="WD40_repeat_dom_sf"/>
</dbReference>
<sequence>MHTTAPGLAQARTEGKMSGIPTPKFVLRGHGAAVHAASFVRQNARLATGDAEGFVVLWDLVVMRATAVWRAHRNAILGVRGWGDDKVMTHGRDHRLVVWKIAEQDESHLSSALPLEGLAVHRPQPWMLHLLEVNTMNFCSFAACPSSSTEYSRFLGPVSEVLVAVPNTLASEAVDIYTLPSQKRTHTVQPGSANGMAMGLCLFHQHGLLTLLAAFENGYVSVHQLQPTGGWATAYRARAHSQPVLSVDVRPDLSCFYSAGADSVIAKHPLPALLDEARGNRRTEPPDSCCREPRKVVNTRHAGQQSLQVRSDGGILATAGWDSKVRIYSCKTLKELAVLKWHKQGAYALAFSDVGAAEPRTAQAAGTGACVDQGRMSVMDRRSHRVKIAHWVAAGAKDGKVSLWDIY</sequence>
<name>A0A1B5L1S9_USTVR</name>
<evidence type="ECO:0000256" key="1">
    <source>
        <dbReference type="ARBA" id="ARBA00022574"/>
    </source>
</evidence>
<dbReference type="PROSITE" id="PS00678">
    <property type="entry name" value="WD_REPEATS_1"/>
    <property type="match status" value="1"/>
</dbReference>
<dbReference type="InterPro" id="IPR015943">
    <property type="entry name" value="WD40/YVTN_repeat-like_dom_sf"/>
</dbReference>
<comment type="caution">
    <text evidence="8">The sequence shown here is derived from an EMBL/GenBank/DDBJ whole genome shotgun (WGS) entry which is preliminary data.</text>
</comment>
<comment type="function">
    <text evidence="3">Component of the ASTRA complex involved in chromatin remodeling.</text>
</comment>
<dbReference type="Pfam" id="PF00400">
    <property type="entry name" value="WD40"/>
    <property type="match status" value="2"/>
</dbReference>
<dbReference type="AlphaFoldDB" id="A0A1B5L1S9"/>
<dbReference type="PANTHER" id="PTHR19854">
    <property type="entry name" value="TRANSDUCIN BETA-LIKE 3"/>
    <property type="match status" value="1"/>
</dbReference>
<dbReference type="InterPro" id="IPR019775">
    <property type="entry name" value="WD40_repeat_CS"/>
</dbReference>
<feature type="repeat" description="WD" evidence="7">
    <location>
        <begin position="392"/>
        <end position="407"/>
    </location>
</feature>
<dbReference type="SMART" id="SM00320">
    <property type="entry name" value="WD40"/>
    <property type="match status" value="5"/>
</dbReference>
<gene>
    <name evidence="8" type="ORF">UVI_02038730</name>
</gene>
<evidence type="ECO:0000313" key="9">
    <source>
        <dbReference type="Proteomes" id="UP000054053"/>
    </source>
</evidence>
<dbReference type="InterPro" id="IPR001680">
    <property type="entry name" value="WD40_rpt"/>
</dbReference>
<evidence type="ECO:0000313" key="8">
    <source>
        <dbReference type="EMBL" id="GAO17353.1"/>
    </source>
</evidence>
<reference evidence="9" key="1">
    <citation type="journal article" date="2016" name="Genome Announc.">
        <title>Genome sequence of Ustilaginoidea virens IPU010, a rice pathogenic fungus causing false smut.</title>
        <authorList>
            <person name="Kumagai T."/>
            <person name="Ishii T."/>
            <person name="Terai G."/>
            <person name="Umemura M."/>
            <person name="Machida M."/>
            <person name="Asai K."/>
        </authorList>
    </citation>
    <scope>NUCLEOTIDE SEQUENCE [LARGE SCALE GENOMIC DNA]</scope>
    <source>
        <strain evidence="9">IPU010</strain>
    </source>
</reference>
<comment type="subunit">
    <text evidence="5">Component of the ASTRA chromatin remodeling machinery complex.</text>
</comment>
<evidence type="ECO:0000256" key="6">
    <source>
        <dbReference type="ARBA" id="ARBA00040563"/>
    </source>
</evidence>
<dbReference type="EMBL" id="BBTG02000021">
    <property type="protein sequence ID" value="GAO17353.1"/>
    <property type="molecule type" value="Genomic_DNA"/>
</dbReference>
<evidence type="ECO:0000256" key="5">
    <source>
        <dbReference type="ARBA" id="ARBA00038749"/>
    </source>
</evidence>